<keyword evidence="2" id="KW-0238">DNA-binding</keyword>
<dbReference type="InterPro" id="IPR010982">
    <property type="entry name" value="Lambda_DNA-bd_dom_sf"/>
</dbReference>
<gene>
    <name evidence="5" type="ORF">H6X83_13080</name>
</gene>
<evidence type="ECO:0000256" key="3">
    <source>
        <dbReference type="ARBA" id="ARBA00023163"/>
    </source>
</evidence>
<proteinExistence type="predicted"/>
<dbReference type="Pfam" id="PF00717">
    <property type="entry name" value="Peptidase_S24"/>
    <property type="match status" value="1"/>
</dbReference>
<dbReference type="InterPro" id="IPR036286">
    <property type="entry name" value="LexA/Signal_pep-like_sf"/>
</dbReference>
<dbReference type="SUPFAM" id="SSF47413">
    <property type="entry name" value="lambda repressor-like DNA-binding domains"/>
    <property type="match status" value="1"/>
</dbReference>
<evidence type="ECO:0000256" key="2">
    <source>
        <dbReference type="ARBA" id="ARBA00023125"/>
    </source>
</evidence>
<dbReference type="KEGG" id="caml:H6X83_13080"/>
<sequence length="209" mass="23018">MCIGERIHKKRLEANLTLKELAKKVDVQDATVQRYETGTIKNIKPETIEKIARLFKVSPSWLMGWDESETPIKSTINDGISIIPAVIDILPEPMLLEESNILSLAPADVINGPEYFYYVVKDDSMINSGLEKSATILIHRQKSAADGQIVACVIDGVGCLKRFNQTGDTIILLSECSPSEPLIIKMSDFTSGRVAIIGVAVLCMITKKL</sequence>
<reference evidence="5 6" key="1">
    <citation type="submission" date="2020-08" db="EMBL/GenBank/DDBJ databases">
        <authorList>
            <person name="Ren C."/>
            <person name="Gu Y."/>
            <person name="Xu Y."/>
        </authorList>
    </citation>
    <scope>NUCLEOTIDE SEQUENCE [LARGE SCALE GENOMIC DNA]</scope>
    <source>
        <strain evidence="5 6">LBM18003</strain>
    </source>
</reference>
<dbReference type="Gene3D" id="2.10.109.10">
    <property type="entry name" value="Umud Fragment, subunit A"/>
    <property type="match status" value="1"/>
</dbReference>
<dbReference type="InterPro" id="IPR039418">
    <property type="entry name" value="LexA-like"/>
</dbReference>
<evidence type="ECO:0000313" key="6">
    <source>
        <dbReference type="Proteomes" id="UP000516046"/>
    </source>
</evidence>
<dbReference type="RefSeq" id="WP_212506898.1">
    <property type="nucleotide sequence ID" value="NZ_CP060696.1"/>
</dbReference>
<evidence type="ECO:0000256" key="1">
    <source>
        <dbReference type="ARBA" id="ARBA00023015"/>
    </source>
</evidence>
<dbReference type="SUPFAM" id="SSF51306">
    <property type="entry name" value="LexA/Signal peptidase"/>
    <property type="match status" value="1"/>
</dbReference>
<dbReference type="EMBL" id="CP060696">
    <property type="protein sequence ID" value="QNO17835.1"/>
    <property type="molecule type" value="Genomic_DNA"/>
</dbReference>
<dbReference type="Pfam" id="PF01381">
    <property type="entry name" value="HTH_3"/>
    <property type="match status" value="1"/>
</dbReference>
<dbReference type="Gene3D" id="1.10.260.40">
    <property type="entry name" value="lambda repressor-like DNA-binding domains"/>
    <property type="match status" value="1"/>
</dbReference>
<dbReference type="PANTHER" id="PTHR40661:SF3">
    <property type="entry name" value="FELS-1 PROPHAGE TRANSCRIPTIONAL REGULATOR"/>
    <property type="match status" value="1"/>
</dbReference>
<evidence type="ECO:0000313" key="5">
    <source>
        <dbReference type="EMBL" id="QNO17835.1"/>
    </source>
</evidence>
<organism evidence="5 6">
    <name type="scientific">Caproicibacterium amylolyticum</name>
    <dbReference type="NCBI Taxonomy" id="2766537"/>
    <lineage>
        <taxon>Bacteria</taxon>
        <taxon>Bacillati</taxon>
        <taxon>Bacillota</taxon>
        <taxon>Clostridia</taxon>
        <taxon>Eubacteriales</taxon>
        <taxon>Oscillospiraceae</taxon>
        <taxon>Caproicibacterium</taxon>
    </lineage>
</organism>
<dbReference type="Proteomes" id="UP000516046">
    <property type="component" value="Chromosome"/>
</dbReference>
<protein>
    <submittedName>
        <fullName evidence="5">Helix-turn-helix domain-containing protein</fullName>
    </submittedName>
</protein>
<dbReference type="CDD" id="cd06529">
    <property type="entry name" value="S24_LexA-like"/>
    <property type="match status" value="1"/>
</dbReference>
<dbReference type="InterPro" id="IPR001387">
    <property type="entry name" value="Cro/C1-type_HTH"/>
</dbReference>
<dbReference type="SMART" id="SM00530">
    <property type="entry name" value="HTH_XRE"/>
    <property type="match status" value="1"/>
</dbReference>
<name>A0A7G9WGM3_9FIRM</name>
<dbReference type="AlphaFoldDB" id="A0A7G9WGM3"/>
<evidence type="ECO:0000259" key="4">
    <source>
        <dbReference type="PROSITE" id="PS50943"/>
    </source>
</evidence>
<keyword evidence="1" id="KW-0805">Transcription regulation</keyword>
<accession>A0A7G9WGM3</accession>
<dbReference type="GO" id="GO:0003677">
    <property type="term" value="F:DNA binding"/>
    <property type="evidence" value="ECO:0007669"/>
    <property type="project" value="UniProtKB-KW"/>
</dbReference>
<keyword evidence="3" id="KW-0804">Transcription</keyword>
<keyword evidence="6" id="KW-1185">Reference proteome</keyword>
<feature type="domain" description="HTH cro/C1-type" evidence="4">
    <location>
        <begin position="7"/>
        <end position="62"/>
    </location>
</feature>
<dbReference type="InterPro" id="IPR015927">
    <property type="entry name" value="Peptidase_S24_S26A/B/C"/>
</dbReference>
<dbReference type="PANTHER" id="PTHR40661">
    <property type="match status" value="1"/>
</dbReference>
<dbReference type="PROSITE" id="PS50943">
    <property type="entry name" value="HTH_CROC1"/>
    <property type="match status" value="1"/>
</dbReference>
<dbReference type="CDD" id="cd00093">
    <property type="entry name" value="HTH_XRE"/>
    <property type="match status" value="1"/>
</dbReference>